<dbReference type="InterPro" id="IPR036890">
    <property type="entry name" value="HATPase_C_sf"/>
</dbReference>
<dbReference type="SUPFAM" id="SSF55874">
    <property type="entry name" value="ATPase domain of HSP90 chaperone/DNA topoisomerase II/histidine kinase"/>
    <property type="match status" value="1"/>
</dbReference>
<evidence type="ECO:0000256" key="3">
    <source>
        <dbReference type="ARBA" id="ARBA00022679"/>
    </source>
</evidence>
<evidence type="ECO:0000256" key="5">
    <source>
        <dbReference type="PROSITE-ProRule" id="PRU00169"/>
    </source>
</evidence>
<dbReference type="SUPFAM" id="SSF47384">
    <property type="entry name" value="Homodimeric domain of signal transducing histidine kinase"/>
    <property type="match status" value="1"/>
</dbReference>
<dbReference type="InterPro" id="IPR013655">
    <property type="entry name" value="PAS_fold_3"/>
</dbReference>
<feature type="compositionally biased region" description="Polar residues" evidence="6">
    <location>
        <begin position="61"/>
        <end position="77"/>
    </location>
</feature>
<dbReference type="SMART" id="SM00448">
    <property type="entry name" value="REC"/>
    <property type="match status" value="1"/>
</dbReference>
<keyword evidence="5" id="KW-0597">Phosphoprotein</keyword>
<dbReference type="PROSITE" id="PS50110">
    <property type="entry name" value="RESPONSE_REGULATORY"/>
    <property type="match status" value="1"/>
</dbReference>
<dbReference type="InterPro" id="IPR003594">
    <property type="entry name" value="HATPase_dom"/>
</dbReference>
<evidence type="ECO:0000313" key="10">
    <source>
        <dbReference type="EMBL" id="KAG7527413.1"/>
    </source>
</evidence>
<proteinExistence type="predicted"/>
<evidence type="ECO:0000256" key="2">
    <source>
        <dbReference type="ARBA" id="ARBA00012438"/>
    </source>
</evidence>
<dbReference type="Gene3D" id="3.40.50.2300">
    <property type="match status" value="1"/>
</dbReference>
<accession>A0A8K0JDW6</accession>
<dbReference type="CDD" id="cd00130">
    <property type="entry name" value="PAS"/>
    <property type="match status" value="2"/>
</dbReference>
<dbReference type="SUPFAM" id="SSF55785">
    <property type="entry name" value="PYP-like sensor domain (PAS domain)"/>
    <property type="match status" value="2"/>
</dbReference>
<dbReference type="PROSITE" id="PS50112">
    <property type="entry name" value="PAS"/>
    <property type="match status" value="1"/>
</dbReference>
<evidence type="ECO:0000256" key="1">
    <source>
        <dbReference type="ARBA" id="ARBA00000085"/>
    </source>
</evidence>
<dbReference type="Pfam" id="PF02518">
    <property type="entry name" value="HATPase_c"/>
    <property type="match status" value="1"/>
</dbReference>
<dbReference type="PROSITE" id="PS50109">
    <property type="entry name" value="HIS_KIN"/>
    <property type="match status" value="1"/>
</dbReference>
<dbReference type="Gene3D" id="3.30.450.20">
    <property type="entry name" value="PAS domain"/>
    <property type="match status" value="2"/>
</dbReference>
<dbReference type="OrthoDB" id="10266508at2759"/>
<dbReference type="InterPro" id="IPR035965">
    <property type="entry name" value="PAS-like_dom_sf"/>
</dbReference>
<dbReference type="InterPro" id="IPR004358">
    <property type="entry name" value="Sig_transdc_His_kin-like_C"/>
</dbReference>
<dbReference type="InterPro" id="IPR011006">
    <property type="entry name" value="CheY-like_superfamily"/>
</dbReference>
<feature type="modified residue" description="4-aspartylphosphate" evidence="5">
    <location>
        <position position="801"/>
    </location>
</feature>
<keyword evidence="11" id="KW-1185">Reference proteome</keyword>
<protein>
    <recommendedName>
        <fullName evidence="2">histidine kinase</fullName>
        <ecNumber evidence="2">2.7.13.3</ecNumber>
    </recommendedName>
</protein>
<dbReference type="Gene3D" id="3.30.565.10">
    <property type="entry name" value="Histidine kinase-like ATPase, C-terminal domain"/>
    <property type="match status" value="1"/>
</dbReference>
<feature type="compositionally biased region" description="Low complexity" evidence="6">
    <location>
        <begin position="32"/>
        <end position="56"/>
    </location>
</feature>
<feature type="region of interest" description="Disordered" evidence="6">
    <location>
        <begin position="903"/>
        <end position="930"/>
    </location>
</feature>
<comment type="caution">
    <text evidence="10">The sequence shown here is derived from an EMBL/GenBank/DDBJ whole genome shotgun (WGS) entry which is preliminary data.</text>
</comment>
<dbReference type="AlphaFoldDB" id="A0A8K0JDW6"/>
<dbReference type="CDD" id="cd17546">
    <property type="entry name" value="REC_hyHK_CKI1_RcsC-like"/>
    <property type="match status" value="1"/>
</dbReference>
<feature type="region of interest" description="Disordered" evidence="6">
    <location>
        <begin position="823"/>
        <end position="843"/>
    </location>
</feature>
<dbReference type="Pfam" id="PF00072">
    <property type="entry name" value="Response_reg"/>
    <property type="match status" value="1"/>
</dbReference>
<dbReference type="EC" id="2.7.13.3" evidence="2"/>
<gene>
    <name evidence="10" type="ORF">FFLO_06955</name>
</gene>
<dbReference type="InterPro" id="IPR001789">
    <property type="entry name" value="Sig_transdc_resp-reg_receiver"/>
</dbReference>
<keyword evidence="3" id="KW-0808">Transferase</keyword>
<dbReference type="PRINTS" id="PR00344">
    <property type="entry name" value="BCTRLSENSOR"/>
</dbReference>
<dbReference type="GO" id="GO:0005886">
    <property type="term" value="C:plasma membrane"/>
    <property type="evidence" value="ECO:0007669"/>
    <property type="project" value="TreeGrafter"/>
</dbReference>
<dbReference type="InterPro" id="IPR000014">
    <property type="entry name" value="PAS"/>
</dbReference>
<evidence type="ECO:0000259" key="7">
    <source>
        <dbReference type="PROSITE" id="PS50109"/>
    </source>
</evidence>
<dbReference type="SMART" id="SM00387">
    <property type="entry name" value="HATPase_c"/>
    <property type="match status" value="1"/>
</dbReference>
<evidence type="ECO:0000256" key="6">
    <source>
        <dbReference type="SAM" id="MobiDB-lite"/>
    </source>
</evidence>
<dbReference type="Proteomes" id="UP000812966">
    <property type="component" value="Unassembled WGS sequence"/>
</dbReference>
<feature type="domain" description="Response regulatory" evidence="8">
    <location>
        <begin position="751"/>
        <end position="896"/>
    </location>
</feature>
<evidence type="ECO:0000259" key="9">
    <source>
        <dbReference type="PROSITE" id="PS50112"/>
    </source>
</evidence>
<name>A0A8K0JDW6_9TREE</name>
<feature type="compositionally biased region" description="Basic and acidic residues" evidence="6">
    <location>
        <begin position="823"/>
        <end position="832"/>
    </location>
</feature>
<feature type="domain" description="Histidine kinase" evidence="7">
    <location>
        <begin position="447"/>
        <end position="707"/>
    </location>
</feature>
<evidence type="ECO:0000256" key="4">
    <source>
        <dbReference type="ARBA" id="ARBA00022777"/>
    </source>
</evidence>
<dbReference type="SUPFAM" id="SSF52172">
    <property type="entry name" value="CheY-like"/>
    <property type="match status" value="1"/>
</dbReference>
<feature type="domain" description="PAS" evidence="9">
    <location>
        <begin position="290"/>
        <end position="332"/>
    </location>
</feature>
<comment type="catalytic activity">
    <reaction evidence="1">
        <text>ATP + protein L-histidine = ADP + protein N-phospho-L-histidine.</text>
        <dbReference type="EC" id="2.7.13.3"/>
    </reaction>
</comment>
<feature type="compositionally biased region" description="Polar residues" evidence="6">
    <location>
        <begin position="913"/>
        <end position="924"/>
    </location>
</feature>
<sequence>MCAGSGGLHSSGPLDKQHVAPPSRPCLQTTESIAPYSSSPSSPSSSSLPSGSSLASDTHGKSQMTMDSNLKSKTNSEPAAPSGHGSQISKVWARPTFNEIRREVHFPRHPFARKGRADAGSANGEGSGTGSGFSSSSGSGSNPGSGSGLATSAPPPDPDLPAATPEEIVNWIVSHCRILWGPIQDLLGYSPAEIEPTLEWWSAHIHPDDLPRLQKEIGEYCAPHENRGAAESRLWNGVYRFKKKDGGWVTIGDRMNTVRDEEGYPTYAESYMYDHNMRLDERSRLKSIGNENDFQIVCGNMYSAIFMMNSSGYVTFMNAAAERLTGFKYEEISKVTFHEAVHSLRPDGSAYPISQCPIYLAQVENTKLTNAPEVFVDRDGRFFPVVYSVAPLHGGYQHGAVIEFRDVSEEVRLEEDRMKALRQNEQKSAKIKQEEFLRQNMAVFTDFLCHEVRNPLHGIAANKNFLLESIQQLEDVLKPFIQQEENGASASNGDSSKPSVKEGSKSLFASMRGYLQAIDECAAHQGMILNSVLDLSRLEMGALKLCKEPFSPYEIAMQAVKMSRAQAEGRNVKIELVADEETKAMIVKGDPTPVRQVFLNLIGNGVKFSHAGGTVTAKMKLQQHDHTDKYRMEGSIQDEGVGMTPVEVGRLFQRFAQANQRVSEVYGGSGLGLSISKELLKLMEGELNVQSEKGQGSQFMFTAKFGKLSKVELEEFRNKNSRPATPTIDGAGTVTQNRKRGVKPARRRFTHILAAEDNALNRQILAKYLQKCDHLTLVNDGQQAVDYYKEHSHEIDIIIMDQEMPLLDGRQATKLIREHEKELEAAETKTTDEQELQVGPGQRRKRKEWLHRVPIIALSGNVRSEQIAVAKEAGMDDYLNKPCSKTALETMLAKWEEVILGPDEELNKEKASEQQQDTHSSTTKTKQDPA</sequence>
<dbReference type="PANTHER" id="PTHR43047">
    <property type="entry name" value="TWO-COMPONENT HISTIDINE PROTEIN KINASE"/>
    <property type="match status" value="1"/>
</dbReference>
<feature type="region of interest" description="Disordered" evidence="6">
    <location>
        <begin position="104"/>
        <end position="163"/>
    </location>
</feature>
<keyword evidence="4" id="KW-0418">Kinase</keyword>
<evidence type="ECO:0000259" key="8">
    <source>
        <dbReference type="PROSITE" id="PS50110"/>
    </source>
</evidence>
<dbReference type="InterPro" id="IPR005467">
    <property type="entry name" value="His_kinase_dom"/>
</dbReference>
<evidence type="ECO:0000313" key="11">
    <source>
        <dbReference type="Proteomes" id="UP000812966"/>
    </source>
</evidence>
<feature type="region of interest" description="Disordered" evidence="6">
    <location>
        <begin position="1"/>
        <end position="91"/>
    </location>
</feature>
<dbReference type="Pfam" id="PF08447">
    <property type="entry name" value="PAS_3"/>
    <property type="match status" value="1"/>
</dbReference>
<dbReference type="Pfam" id="PF13426">
    <property type="entry name" value="PAS_9"/>
    <property type="match status" value="1"/>
</dbReference>
<dbReference type="GO" id="GO:0009927">
    <property type="term" value="F:histidine phosphotransfer kinase activity"/>
    <property type="evidence" value="ECO:0007669"/>
    <property type="project" value="TreeGrafter"/>
</dbReference>
<dbReference type="Gene3D" id="1.10.287.130">
    <property type="match status" value="1"/>
</dbReference>
<dbReference type="PANTHER" id="PTHR43047:SF72">
    <property type="entry name" value="OSMOSENSING HISTIDINE PROTEIN KINASE SLN1"/>
    <property type="match status" value="1"/>
</dbReference>
<reference evidence="10" key="1">
    <citation type="submission" date="2020-04" db="EMBL/GenBank/DDBJ databases">
        <title>Analysis of mating type loci in Filobasidium floriforme.</title>
        <authorList>
            <person name="Nowrousian M."/>
        </authorList>
    </citation>
    <scope>NUCLEOTIDE SEQUENCE</scope>
    <source>
        <strain evidence="10">CBS 6242</strain>
    </source>
</reference>
<dbReference type="EMBL" id="JABELV010000294">
    <property type="protein sequence ID" value="KAG7527413.1"/>
    <property type="molecule type" value="Genomic_DNA"/>
</dbReference>
<dbReference type="GO" id="GO:0000155">
    <property type="term" value="F:phosphorelay sensor kinase activity"/>
    <property type="evidence" value="ECO:0007669"/>
    <property type="project" value="InterPro"/>
</dbReference>
<dbReference type="NCBIfam" id="TIGR00229">
    <property type="entry name" value="sensory_box"/>
    <property type="match status" value="1"/>
</dbReference>
<organism evidence="10 11">
    <name type="scientific">Filobasidium floriforme</name>
    <dbReference type="NCBI Taxonomy" id="5210"/>
    <lineage>
        <taxon>Eukaryota</taxon>
        <taxon>Fungi</taxon>
        <taxon>Dikarya</taxon>
        <taxon>Basidiomycota</taxon>
        <taxon>Agaricomycotina</taxon>
        <taxon>Tremellomycetes</taxon>
        <taxon>Filobasidiales</taxon>
        <taxon>Filobasidiaceae</taxon>
        <taxon>Filobasidium</taxon>
    </lineage>
</organism>
<dbReference type="InterPro" id="IPR036097">
    <property type="entry name" value="HisK_dim/P_sf"/>
</dbReference>